<dbReference type="PROSITE" id="PS51352">
    <property type="entry name" value="THIOREDOXIN_2"/>
    <property type="match status" value="1"/>
</dbReference>
<keyword evidence="2" id="KW-0575">Peroxidase</keyword>
<dbReference type="RefSeq" id="WP_054553544.1">
    <property type="nucleotide sequence ID" value="NZ_LJTC01000008.1"/>
</dbReference>
<dbReference type="InterPro" id="IPR000866">
    <property type="entry name" value="AhpC/TSA"/>
</dbReference>
<sequence length="182" mass="20062">MSNESVYSNKLHPGSAFPSISAALLNGEEAVLGQPQHGASWQLVVVYRGKHCPLCTRYLNSLEQYKAALLETGVDVIAVSGDSKEQLEAHLEQLSVSFPLAYGLTTEQMQALGTYISDPRSPQETDHPFAEPALFVVNEQGKVHVVDYSNNPFVRPDLATLVSGLNWIRDPKNNYPIRGMHK</sequence>
<organism evidence="2 3">
    <name type="scientific">Pseudoalteromonas lipolytica</name>
    <dbReference type="NCBI Taxonomy" id="570156"/>
    <lineage>
        <taxon>Bacteria</taxon>
        <taxon>Pseudomonadati</taxon>
        <taxon>Pseudomonadota</taxon>
        <taxon>Gammaproteobacteria</taxon>
        <taxon>Alteromonadales</taxon>
        <taxon>Pseudoalteromonadaceae</taxon>
        <taxon>Pseudoalteromonas</taxon>
    </lineage>
</organism>
<dbReference type="InterPro" id="IPR013766">
    <property type="entry name" value="Thioredoxin_domain"/>
</dbReference>
<accession>A0A0P7DQF1</accession>
<protein>
    <submittedName>
        <fullName evidence="2">Thioredoxin peroxidase</fullName>
    </submittedName>
</protein>
<dbReference type="SUPFAM" id="SSF52833">
    <property type="entry name" value="Thioredoxin-like"/>
    <property type="match status" value="1"/>
</dbReference>
<evidence type="ECO:0000259" key="1">
    <source>
        <dbReference type="PROSITE" id="PS51352"/>
    </source>
</evidence>
<dbReference type="Gene3D" id="3.40.30.10">
    <property type="entry name" value="Glutaredoxin"/>
    <property type="match status" value="1"/>
</dbReference>
<dbReference type="EMBL" id="LJTC01000008">
    <property type="protein sequence ID" value="KPM83089.1"/>
    <property type="molecule type" value="Genomic_DNA"/>
</dbReference>
<keyword evidence="2" id="KW-0560">Oxidoreductase</keyword>
<dbReference type="GO" id="GO:0004601">
    <property type="term" value="F:peroxidase activity"/>
    <property type="evidence" value="ECO:0007669"/>
    <property type="project" value="UniProtKB-KW"/>
</dbReference>
<proteinExistence type="predicted"/>
<dbReference type="Proteomes" id="UP000050378">
    <property type="component" value="Unassembled WGS sequence"/>
</dbReference>
<dbReference type="Pfam" id="PF00578">
    <property type="entry name" value="AhpC-TSA"/>
    <property type="match status" value="1"/>
</dbReference>
<gene>
    <name evidence="2" type="ORF">AOG27_13545</name>
</gene>
<comment type="caution">
    <text evidence="2">The sequence shown here is derived from an EMBL/GenBank/DDBJ whole genome shotgun (WGS) entry which is preliminary data.</text>
</comment>
<feature type="domain" description="Thioredoxin" evidence="1">
    <location>
        <begin position="11"/>
        <end position="170"/>
    </location>
</feature>
<dbReference type="InterPro" id="IPR036249">
    <property type="entry name" value="Thioredoxin-like_sf"/>
</dbReference>
<dbReference type="AlphaFoldDB" id="A0A0P7DQF1"/>
<reference evidence="2 3" key="1">
    <citation type="submission" date="2015-09" db="EMBL/GenBank/DDBJ databases">
        <title>Draft Genome Sequence of Pseudoalteromonas lipolytica UCD-48B.</title>
        <authorList>
            <person name="Krusor M."/>
            <person name="Coil D.A."/>
            <person name="Lang J.M."/>
            <person name="Eisen J.A."/>
            <person name="Alexiev A."/>
        </authorList>
    </citation>
    <scope>NUCLEOTIDE SEQUENCE [LARGE SCALE GENOMIC DNA]</scope>
    <source>
        <strain evidence="2 3">UCD-48B</strain>
    </source>
</reference>
<dbReference type="OrthoDB" id="9809746at2"/>
<evidence type="ECO:0000313" key="3">
    <source>
        <dbReference type="Proteomes" id="UP000050378"/>
    </source>
</evidence>
<evidence type="ECO:0000313" key="2">
    <source>
        <dbReference type="EMBL" id="KPM83089.1"/>
    </source>
</evidence>
<name>A0A0P7DQF1_9GAMM</name>
<dbReference type="PATRIC" id="fig|570156.3.peg.3814"/>
<dbReference type="STRING" id="570156.AOG27_13545"/>